<dbReference type="InterPro" id="IPR029055">
    <property type="entry name" value="Ntn_hydrolases_N"/>
</dbReference>
<keyword evidence="2" id="KW-0732">Signal</keyword>
<evidence type="ECO:0000313" key="4">
    <source>
        <dbReference type="Proteomes" id="UP001451303"/>
    </source>
</evidence>
<gene>
    <name evidence="3" type="ORF">QR685DRAFT_338360</name>
</gene>
<dbReference type="InterPro" id="IPR000246">
    <property type="entry name" value="Peptidase_T2"/>
</dbReference>
<comment type="caution">
    <text evidence="3">The sequence shown here is derived from an EMBL/GenBank/DDBJ whole genome shotgun (WGS) entry which is preliminary data.</text>
</comment>
<keyword evidence="4" id="KW-1185">Reference proteome</keyword>
<evidence type="ECO:0000313" key="3">
    <source>
        <dbReference type="EMBL" id="KAL0468367.1"/>
    </source>
</evidence>
<dbReference type="Proteomes" id="UP001451303">
    <property type="component" value="Unassembled WGS sequence"/>
</dbReference>
<dbReference type="Pfam" id="PF01112">
    <property type="entry name" value="Asparaginase_2"/>
    <property type="match status" value="1"/>
</dbReference>
<dbReference type="CDD" id="cd04513">
    <property type="entry name" value="Glycosylasparaginase"/>
    <property type="match status" value="1"/>
</dbReference>
<feature type="chain" id="PRO_5045049155" evidence="2">
    <location>
        <begin position="29"/>
        <end position="411"/>
    </location>
</feature>
<accession>A0ABR3D6P6</accession>
<reference evidence="3 4" key="1">
    <citation type="submission" date="2023-09" db="EMBL/GenBank/DDBJ databases">
        <title>Multi-omics analysis of a traditional fermented food reveals byproduct-associated fungal strains for waste-to-food upcycling.</title>
        <authorList>
            <consortium name="Lawrence Berkeley National Laboratory"/>
            <person name="Rekdal V.M."/>
            <person name="Villalobos-Escobedo J.M."/>
            <person name="Rodriguez-Valeron N."/>
            <person name="Garcia M.O."/>
            <person name="Vasquez D.P."/>
            <person name="Damayanti I."/>
            <person name="Sorensen P.M."/>
            <person name="Baidoo E.E."/>
            <person name="De Carvalho A.C."/>
            <person name="Riley R."/>
            <person name="Lipzen A."/>
            <person name="He G."/>
            <person name="Yan M."/>
            <person name="Haridas S."/>
            <person name="Daum C."/>
            <person name="Yoshinaga Y."/>
            <person name="Ng V."/>
            <person name="Grigoriev I.V."/>
            <person name="Munk R."/>
            <person name="Nuraida L."/>
            <person name="Wijaya C.H."/>
            <person name="Morales P.-C."/>
            <person name="Keasling J.D."/>
        </authorList>
    </citation>
    <scope>NUCLEOTIDE SEQUENCE [LARGE SCALE GENOMIC DNA]</scope>
    <source>
        <strain evidence="3 4">FGSC 2613</strain>
    </source>
</reference>
<dbReference type="PANTHER" id="PTHR10188:SF6">
    <property type="entry name" value="N(4)-(BETA-N-ACETYLGLUCOSAMINYL)-L-ASPARAGINASE"/>
    <property type="match status" value="1"/>
</dbReference>
<sequence length="411" mass="43026">MTPPSTRVPLMSMLPLLALFTTTTPTLASPKSQHPLTSSNPSSTTISKPDDLDWHNTPGLPFIINTWGGAFTSATDSAFLNLTSSSPPTPDSNNPRLDAINAIVAGCSTCERLQCDGTVGYGGSPDENCETTLDALLMDGDTLDSGAVANLRRVRDAIAVAKRVLLYTRHSLLTGDQATEFARENGFAEEDLGTEQSRGVCEEWRKEGCKKGSYRRNVVVVEGKGEGEGGSCGPFVPVPEKDLGADGGLGESDNQFGEETGGHDTISMIAIAKNGRMAAGSSTNGASHKIPGRVGDGPIVGSGAYVDGEVGGCGATGDGDIMMRFLPCYQAVESLRRGMTPTEAAENAIRRMVRKYPSVQSGIVVVDKDGNHGAAASGWTFTYAYRGGQMSKTVVVTVPPVEGVISVSADL</sequence>
<feature type="signal peptide" evidence="2">
    <location>
        <begin position="1"/>
        <end position="28"/>
    </location>
</feature>
<dbReference type="Gene3D" id="3.60.20.30">
    <property type="entry name" value="(Glycosyl)asparaginase"/>
    <property type="match status" value="1"/>
</dbReference>
<organism evidence="3 4">
    <name type="scientific">Neurospora intermedia</name>
    <dbReference type="NCBI Taxonomy" id="5142"/>
    <lineage>
        <taxon>Eukaryota</taxon>
        <taxon>Fungi</taxon>
        <taxon>Dikarya</taxon>
        <taxon>Ascomycota</taxon>
        <taxon>Pezizomycotina</taxon>
        <taxon>Sordariomycetes</taxon>
        <taxon>Sordariomycetidae</taxon>
        <taxon>Sordariales</taxon>
        <taxon>Sordariaceae</taxon>
        <taxon>Neurospora</taxon>
    </lineage>
</organism>
<feature type="region of interest" description="Disordered" evidence="1">
    <location>
        <begin position="26"/>
        <end position="51"/>
    </location>
</feature>
<protein>
    <submittedName>
        <fullName evidence="3">N(4)--l-asparaginase</fullName>
    </submittedName>
</protein>
<name>A0ABR3D6P6_NEUIN</name>
<feature type="compositionally biased region" description="Polar residues" evidence="1">
    <location>
        <begin position="29"/>
        <end position="47"/>
    </location>
</feature>
<dbReference type="PANTHER" id="PTHR10188">
    <property type="entry name" value="L-ASPARAGINASE"/>
    <property type="match status" value="1"/>
</dbReference>
<dbReference type="SUPFAM" id="SSF56235">
    <property type="entry name" value="N-terminal nucleophile aminohydrolases (Ntn hydrolases)"/>
    <property type="match status" value="1"/>
</dbReference>
<dbReference type="EMBL" id="JAVLET010000007">
    <property type="protein sequence ID" value="KAL0468367.1"/>
    <property type="molecule type" value="Genomic_DNA"/>
</dbReference>
<proteinExistence type="predicted"/>
<evidence type="ECO:0000256" key="2">
    <source>
        <dbReference type="SAM" id="SignalP"/>
    </source>
</evidence>
<evidence type="ECO:0000256" key="1">
    <source>
        <dbReference type="SAM" id="MobiDB-lite"/>
    </source>
</evidence>